<sequence length="126" mass="14291">MANVNKPLTKTTQCQLQNNACFFSNETLELSVEFTNTPVIEEELTIDFTYSSGFIIKSAWIQGNNMYMGKTPVIMQSSTHLDNTSGITFLGSCSEPKMQWQLFVELQNENTEQTIVYSVLFITEPE</sequence>
<dbReference type="RefSeq" id="WP_006003627.1">
    <property type="nucleotide sequence ID" value="NZ_BAET01000007.1"/>
</dbReference>
<dbReference type="Proteomes" id="UP000053586">
    <property type="component" value="Unassembled WGS sequence"/>
</dbReference>
<protein>
    <submittedName>
        <fullName evidence="1">Uncharacterized protein</fullName>
    </submittedName>
</protein>
<dbReference type="OrthoDB" id="6238758at2"/>
<dbReference type="AlphaFoldDB" id="H5T9K7"/>
<dbReference type="EMBL" id="BAET01000007">
    <property type="protein sequence ID" value="GAB54984.1"/>
    <property type="molecule type" value="Genomic_DNA"/>
</dbReference>
<reference evidence="1 2" key="2">
    <citation type="journal article" date="2017" name="Antonie Van Leeuwenhoek">
        <title>Rhizobium rhizosphaerae sp. nov., a novel species isolated from rice rhizosphere.</title>
        <authorList>
            <person name="Zhao J.J."/>
            <person name="Zhang J."/>
            <person name="Zhang R.J."/>
            <person name="Zhang C.W."/>
            <person name="Yin H.Q."/>
            <person name="Zhang X.X."/>
        </authorList>
    </citation>
    <scope>NUCLEOTIDE SEQUENCE [LARGE SCALE GENOMIC DNA]</scope>
    <source>
        <strain evidence="1 2">ACAM 611</strain>
    </source>
</reference>
<gene>
    <name evidence="1" type="ORF">GPUN_0849</name>
</gene>
<evidence type="ECO:0000313" key="2">
    <source>
        <dbReference type="Proteomes" id="UP000053586"/>
    </source>
</evidence>
<name>H5T9K7_9ALTE</name>
<reference evidence="1 2" key="1">
    <citation type="journal article" date="2012" name="J. Bacteriol.">
        <title>Genome sequence of proteorhodopsin-containing sea ice bacterium Glaciecola punicea ACAM 611T.</title>
        <authorList>
            <person name="Qin Q.-L."/>
            <person name="Xie B.-B."/>
            <person name="Shu Y.-L."/>
            <person name="Rong J.-C."/>
            <person name="Zhao D.-L."/>
            <person name="Zhang X.-Y."/>
            <person name="Chen X.-L."/>
            <person name="Zhou B.-C."/>
            <person name="Zhanga Y.-Z."/>
        </authorList>
    </citation>
    <scope>NUCLEOTIDE SEQUENCE [LARGE SCALE GENOMIC DNA]</scope>
    <source>
        <strain evidence="1 2">ACAM 611</strain>
    </source>
</reference>
<proteinExistence type="predicted"/>
<evidence type="ECO:0000313" key="1">
    <source>
        <dbReference type="EMBL" id="GAB54984.1"/>
    </source>
</evidence>
<organism evidence="1 2">
    <name type="scientific">Glaciecola punicea ACAM 611</name>
    <dbReference type="NCBI Taxonomy" id="1121923"/>
    <lineage>
        <taxon>Bacteria</taxon>
        <taxon>Pseudomonadati</taxon>
        <taxon>Pseudomonadota</taxon>
        <taxon>Gammaproteobacteria</taxon>
        <taxon>Alteromonadales</taxon>
        <taxon>Alteromonadaceae</taxon>
        <taxon>Glaciecola</taxon>
    </lineage>
</organism>
<accession>H5T9K7</accession>
<dbReference type="eggNOG" id="ENOG5033DQT">
    <property type="taxonomic scope" value="Bacteria"/>
</dbReference>
<keyword evidence="2" id="KW-1185">Reference proteome</keyword>
<comment type="caution">
    <text evidence="1">The sequence shown here is derived from an EMBL/GenBank/DDBJ whole genome shotgun (WGS) entry which is preliminary data.</text>
</comment>
<dbReference type="STRING" id="56804.BAE46_00585"/>